<dbReference type="SUPFAM" id="SSF64518">
    <property type="entry name" value="Phase 1 flagellin"/>
    <property type="match status" value="1"/>
</dbReference>
<keyword evidence="3" id="KW-0975">Bacterial flagellum</keyword>
<evidence type="ECO:0000313" key="7">
    <source>
        <dbReference type="Proteomes" id="UP000000343"/>
    </source>
</evidence>
<dbReference type="KEGG" id="acm:AciX9_2339"/>
<keyword evidence="6" id="KW-0282">Flagellum</keyword>
<dbReference type="AlphaFoldDB" id="E8X3U8"/>
<feature type="domain" description="Flagellin N-terminal" evidence="4">
    <location>
        <begin position="10"/>
        <end position="137"/>
    </location>
</feature>
<evidence type="ECO:0000259" key="5">
    <source>
        <dbReference type="Pfam" id="PF00700"/>
    </source>
</evidence>
<name>E8X3U8_GRATM</name>
<dbReference type="EMBL" id="CP002480">
    <property type="protein sequence ID" value="ADW69376.1"/>
    <property type="molecule type" value="Genomic_DNA"/>
</dbReference>
<dbReference type="InterPro" id="IPR001492">
    <property type="entry name" value="Flagellin"/>
</dbReference>
<dbReference type="GO" id="GO:0071973">
    <property type="term" value="P:bacterial-type flagellum-dependent cell motility"/>
    <property type="evidence" value="ECO:0007669"/>
    <property type="project" value="InterPro"/>
</dbReference>
<dbReference type="InterPro" id="IPR046358">
    <property type="entry name" value="Flagellin_C"/>
</dbReference>
<protein>
    <submittedName>
        <fullName evidence="6">Flagellar hook-associated protein 3</fullName>
    </submittedName>
</protein>
<dbReference type="PANTHER" id="PTHR42792:SF1">
    <property type="entry name" value="FLAGELLAR HOOK-ASSOCIATED PROTEIN 3"/>
    <property type="match status" value="1"/>
</dbReference>
<dbReference type="HOGENOM" id="CLU_024437_2_2_0"/>
<dbReference type="RefSeq" id="WP_013580692.1">
    <property type="nucleotide sequence ID" value="NC_015064.1"/>
</dbReference>
<evidence type="ECO:0000256" key="2">
    <source>
        <dbReference type="ARBA" id="ARBA00005709"/>
    </source>
</evidence>
<dbReference type="eggNOG" id="COG1344">
    <property type="taxonomic scope" value="Bacteria"/>
</dbReference>
<dbReference type="NCBIfam" id="TIGR02550">
    <property type="entry name" value="flagell_flgL"/>
    <property type="match status" value="1"/>
</dbReference>
<evidence type="ECO:0000256" key="1">
    <source>
        <dbReference type="ARBA" id="ARBA00004365"/>
    </source>
</evidence>
<dbReference type="InterPro" id="IPR013384">
    <property type="entry name" value="Flagell_FlgL"/>
</dbReference>
<dbReference type="Gene3D" id="1.20.1330.10">
    <property type="entry name" value="f41 fragment of flagellin, N-terminal domain"/>
    <property type="match status" value="1"/>
</dbReference>
<gene>
    <name evidence="6" type="ordered locus">AciX9_2339</name>
</gene>
<dbReference type="OrthoDB" id="9758307at2"/>
<dbReference type="STRING" id="1198114.AciX9_2339"/>
<sequence>MRVDPNYVFNLTQSVSASSAAEQKLTNQLSSGLRVSSLSDDPVAVAQNVLLASSISKADSFTQTSTREQAVLQATDSALGEVVSNVTSAITLSVQANAGTLSASNLKSIGEQLSGIRDQVVSLANTGYLGTYLFGGSQGGTPPFTLATSTDPATVTYNGDSVTQSVVTPDQQKIQVNLPGSAIFQASGADLLGALNQVVSDVSNGASGTALASDTAALTTALGNVTSQRAVLGSSLSRLTSTTTYSNTQEAQLTAQQSTLLSSDTAAVATGLTTAETQHTALLNVIAGLDKTNLFDYLQG</sequence>
<accession>E8X3U8</accession>
<proteinExistence type="inferred from homology"/>
<comment type="subcellular location">
    <subcellularLocation>
        <location evidence="1">Bacterial flagellum</location>
    </subcellularLocation>
</comment>
<dbReference type="InterPro" id="IPR001029">
    <property type="entry name" value="Flagellin_N"/>
</dbReference>
<evidence type="ECO:0000259" key="4">
    <source>
        <dbReference type="Pfam" id="PF00669"/>
    </source>
</evidence>
<evidence type="ECO:0000313" key="6">
    <source>
        <dbReference type="EMBL" id="ADW69376.1"/>
    </source>
</evidence>
<dbReference type="Pfam" id="PF00669">
    <property type="entry name" value="Flagellin_N"/>
    <property type="match status" value="1"/>
</dbReference>
<evidence type="ECO:0000256" key="3">
    <source>
        <dbReference type="ARBA" id="ARBA00023143"/>
    </source>
</evidence>
<dbReference type="GO" id="GO:0005198">
    <property type="term" value="F:structural molecule activity"/>
    <property type="evidence" value="ECO:0007669"/>
    <property type="project" value="InterPro"/>
</dbReference>
<keyword evidence="6" id="KW-0969">Cilium</keyword>
<dbReference type="Pfam" id="PF00700">
    <property type="entry name" value="Flagellin_C"/>
    <property type="match status" value="1"/>
</dbReference>
<keyword evidence="7" id="KW-1185">Reference proteome</keyword>
<reference evidence="7" key="1">
    <citation type="submission" date="2011-01" db="EMBL/GenBank/DDBJ databases">
        <title>Complete sequence of chromosome of Acidobacterium sp. MP5ACTX9.</title>
        <authorList>
            <consortium name="US DOE Joint Genome Institute"/>
            <person name="Lucas S."/>
            <person name="Copeland A."/>
            <person name="Lapidus A."/>
            <person name="Cheng J.-F."/>
            <person name="Goodwin L."/>
            <person name="Pitluck S."/>
            <person name="Teshima H."/>
            <person name="Detter J.C."/>
            <person name="Han C."/>
            <person name="Tapia R."/>
            <person name="Land M."/>
            <person name="Hauser L."/>
            <person name="Kyrpides N."/>
            <person name="Ivanova N."/>
            <person name="Ovchinnikova G."/>
            <person name="Pagani I."/>
            <person name="Rawat S.R."/>
            <person name="Mannisto M."/>
            <person name="Haggblom M.M."/>
            <person name="Woyke T."/>
        </authorList>
    </citation>
    <scope>NUCLEOTIDE SEQUENCE [LARGE SCALE GENOMIC DNA]</scope>
    <source>
        <strain evidence="7">MP5ACTX9</strain>
    </source>
</reference>
<dbReference type="PaxDb" id="1198114-AciX9_2339"/>
<feature type="domain" description="Flagellin C-terminal" evidence="5">
    <location>
        <begin position="217"/>
        <end position="298"/>
    </location>
</feature>
<comment type="similarity">
    <text evidence="2">Belongs to the bacterial flagellin family.</text>
</comment>
<dbReference type="Proteomes" id="UP000000343">
    <property type="component" value="Chromosome"/>
</dbReference>
<dbReference type="GO" id="GO:0009424">
    <property type="term" value="C:bacterial-type flagellum hook"/>
    <property type="evidence" value="ECO:0007669"/>
    <property type="project" value="InterPro"/>
</dbReference>
<dbReference type="PANTHER" id="PTHR42792">
    <property type="entry name" value="FLAGELLIN"/>
    <property type="match status" value="1"/>
</dbReference>
<keyword evidence="6" id="KW-0966">Cell projection</keyword>
<organism evidence="7">
    <name type="scientific">Granulicella tundricola (strain ATCC BAA-1859 / DSM 23138 / MP5ACTX9)</name>
    <dbReference type="NCBI Taxonomy" id="1198114"/>
    <lineage>
        <taxon>Bacteria</taxon>
        <taxon>Pseudomonadati</taxon>
        <taxon>Acidobacteriota</taxon>
        <taxon>Terriglobia</taxon>
        <taxon>Terriglobales</taxon>
        <taxon>Acidobacteriaceae</taxon>
        <taxon>Granulicella</taxon>
    </lineage>
</organism>